<dbReference type="Gene3D" id="3.20.140.10">
    <property type="entry name" value="nicotinate phosphoribosyltransferase"/>
    <property type="match status" value="2"/>
</dbReference>
<accession>A0A4P7LHW3</accession>
<evidence type="ECO:0000256" key="3">
    <source>
        <dbReference type="ARBA" id="ARBA00013236"/>
    </source>
</evidence>
<evidence type="ECO:0000259" key="11">
    <source>
        <dbReference type="Pfam" id="PF17767"/>
    </source>
</evidence>
<dbReference type="Gene3D" id="3.20.20.70">
    <property type="entry name" value="Aldolase class I"/>
    <property type="match status" value="1"/>
</dbReference>
<keyword evidence="4" id="KW-0597">Phosphoprotein</keyword>
<evidence type="ECO:0000256" key="5">
    <source>
        <dbReference type="ARBA" id="ARBA00022598"/>
    </source>
</evidence>
<comment type="catalytic activity">
    <reaction evidence="8 9">
        <text>5-phospho-alpha-D-ribose 1-diphosphate + nicotinate + ATP + H2O = nicotinate beta-D-ribonucleotide + ADP + phosphate + diphosphate</text>
        <dbReference type="Rhea" id="RHEA:36163"/>
        <dbReference type="ChEBI" id="CHEBI:15377"/>
        <dbReference type="ChEBI" id="CHEBI:30616"/>
        <dbReference type="ChEBI" id="CHEBI:32544"/>
        <dbReference type="ChEBI" id="CHEBI:33019"/>
        <dbReference type="ChEBI" id="CHEBI:43474"/>
        <dbReference type="ChEBI" id="CHEBI:57502"/>
        <dbReference type="ChEBI" id="CHEBI:58017"/>
        <dbReference type="ChEBI" id="CHEBI:456216"/>
        <dbReference type="EC" id="6.3.4.21"/>
    </reaction>
</comment>
<dbReference type="OrthoDB" id="9771406at2"/>
<dbReference type="Pfam" id="PF17767">
    <property type="entry name" value="NAPRTase_N"/>
    <property type="match status" value="1"/>
</dbReference>
<dbReference type="InterPro" id="IPR036068">
    <property type="entry name" value="Nicotinate_pribotase-like_C"/>
</dbReference>
<dbReference type="InterPro" id="IPR040727">
    <property type="entry name" value="NAPRTase_N"/>
</dbReference>
<keyword evidence="13" id="KW-0614">Plasmid</keyword>
<evidence type="ECO:0000259" key="12">
    <source>
        <dbReference type="Pfam" id="PF17956"/>
    </source>
</evidence>
<dbReference type="InterPro" id="IPR006405">
    <property type="entry name" value="Nic_PRibTrfase_pncB"/>
</dbReference>
<evidence type="ECO:0000256" key="4">
    <source>
        <dbReference type="ARBA" id="ARBA00022553"/>
    </source>
</evidence>
<dbReference type="SUPFAM" id="SSF54675">
    <property type="entry name" value="Nicotinate/Quinolinate PRTase N-terminal domain-like"/>
    <property type="match status" value="1"/>
</dbReference>
<evidence type="ECO:0000256" key="8">
    <source>
        <dbReference type="ARBA" id="ARBA00048668"/>
    </source>
</evidence>
<dbReference type="PANTHER" id="PTHR11098:SF1">
    <property type="entry name" value="NICOTINATE PHOSPHORIBOSYLTRANSFERASE"/>
    <property type="match status" value="1"/>
</dbReference>
<dbReference type="PIRSF" id="PIRSF000484">
    <property type="entry name" value="NAPRT"/>
    <property type="match status" value="1"/>
</dbReference>
<evidence type="ECO:0000256" key="2">
    <source>
        <dbReference type="ARBA" id="ARBA00010897"/>
    </source>
</evidence>
<feature type="domain" description="Nicotinate phosphoribosyltransferase N-terminal" evidence="11">
    <location>
        <begin position="10"/>
        <end position="132"/>
    </location>
</feature>
<gene>
    <name evidence="13" type="ORF">E0W60_32785</name>
</gene>
<dbReference type="GO" id="GO:0005829">
    <property type="term" value="C:cytosol"/>
    <property type="evidence" value="ECO:0007669"/>
    <property type="project" value="TreeGrafter"/>
</dbReference>
<dbReference type="EC" id="6.3.4.21" evidence="3 9"/>
<evidence type="ECO:0000259" key="10">
    <source>
        <dbReference type="Pfam" id="PF04095"/>
    </source>
</evidence>
<evidence type="ECO:0000256" key="9">
    <source>
        <dbReference type="RuleBase" id="RU365100"/>
    </source>
</evidence>
<evidence type="ECO:0000256" key="1">
    <source>
        <dbReference type="ARBA" id="ARBA00004952"/>
    </source>
</evidence>
<dbReference type="NCBIfam" id="TIGR01513">
    <property type="entry name" value="NAPRTase_put"/>
    <property type="match status" value="1"/>
</dbReference>
<keyword evidence="7 9" id="KW-0808">Transferase</keyword>
<proteinExistence type="inferred from homology"/>
<dbReference type="GO" id="GO:0034355">
    <property type="term" value="P:NAD+ biosynthetic process via the salvage pathway"/>
    <property type="evidence" value="ECO:0007669"/>
    <property type="project" value="TreeGrafter"/>
</dbReference>
<comment type="PTM">
    <text evidence="9">Transiently phosphorylated on a His residue during the reaction cycle. Phosphorylation strongly increases the affinity for substrates and increases the rate of nicotinate D-ribonucleotide production. Dephosphorylation regenerates the low-affinity form of the enzyme, leading to product release.</text>
</comment>
<dbReference type="InterPro" id="IPR013785">
    <property type="entry name" value="Aldolase_TIM"/>
</dbReference>
<comment type="pathway">
    <text evidence="1 9">Cofactor biosynthesis; NAD(+) biosynthesis; nicotinate D-ribonucleotide from nicotinate: step 1/1.</text>
</comment>
<dbReference type="AlphaFoldDB" id="A0A4P7LHW3"/>
<sequence>MTTPDCESPLLTDLYEFTMMQAYFDSGMHDIASFEFFVRKLPPGRSFLLAAGLEQVLAYLERLRFSADDLDQLASTGHFSPAFLQSLAHFRFSGDVQAMPEGTVFFPDEPILRITAPIQQAQLVESRVMNLLHYETIVASKAARVVLAGSGRMLVDFGLRRAHGAEAGLLSARASYLAGFTGTATLLAGVRFAIPSYGTMAHSYVQAHLDEGEAFASFARSQPDNATLLIDTYDTEAAAHKVAALAATLRASGIAVKAVRIDSGDLGEHARRVRAILDGAGLQSISIFASGNLDEYRIRDLVAAGAPIDGFGVGTRMNTSADAPYLDCAYKLTEYAGLPRRKRSEGKATWPGRKQSYRRYGADGTMLGDTLTIEGDACDGLPLMQSCMTGGRRVAPEVPLLTSRAYAAQQLAALPVALRALEQSAPYPVTVSTALQDLARAADALTAQASPAATPR</sequence>
<dbReference type="GO" id="GO:0016757">
    <property type="term" value="F:glycosyltransferase activity"/>
    <property type="evidence" value="ECO:0007669"/>
    <property type="project" value="UniProtKB-KW"/>
</dbReference>
<keyword evidence="6 9" id="KW-0662">Pyridine nucleotide biosynthesis</keyword>
<dbReference type="Proteomes" id="UP000295294">
    <property type="component" value="Plasmid unnamed1"/>
</dbReference>
<dbReference type="InterPro" id="IPR041619">
    <property type="entry name" value="NAPRTase_C"/>
</dbReference>
<dbReference type="InterPro" id="IPR007229">
    <property type="entry name" value="Nic_PRibTrfase-Fam"/>
</dbReference>
<comment type="similarity">
    <text evidence="2 9">Belongs to the NAPRTase family.</text>
</comment>
<evidence type="ECO:0000313" key="13">
    <source>
        <dbReference type="EMBL" id="QBY55746.1"/>
    </source>
</evidence>
<reference evidence="13 14" key="1">
    <citation type="submission" date="2019-03" db="EMBL/GenBank/DDBJ databases">
        <title>Efficiently degradation of phenoxyalkanoic acid herbicides by Cupriavidus oxalaticus strain X32.</title>
        <authorList>
            <person name="Sheng X."/>
        </authorList>
    </citation>
    <scope>NUCLEOTIDE SEQUENCE [LARGE SCALE GENOMIC DNA]</scope>
    <source>
        <strain evidence="13 14">X32</strain>
        <plasmid evidence="13 14">unnamed1</plasmid>
    </source>
</reference>
<geneLocation type="plasmid" evidence="13">
    <name>unnamed1</name>
</geneLocation>
<comment type="function">
    <text evidence="9">Catalyzes the first step in the biosynthesis of NAD from nicotinic acid, the ATP-dependent synthesis of beta-nicotinate D-ribonucleotide from nicotinate and 5-phospho-D-ribose 1-phosphate.</text>
</comment>
<dbReference type="RefSeq" id="WP_135706959.1">
    <property type="nucleotide sequence ID" value="NZ_CP038636.1"/>
</dbReference>
<feature type="domain" description="Nicotinate/nicotinamide phosphoribosyltransferase" evidence="10">
    <location>
        <begin position="154"/>
        <end position="334"/>
    </location>
</feature>
<dbReference type="CDD" id="cd01570">
    <property type="entry name" value="NAPRTase_A"/>
    <property type="match status" value="1"/>
</dbReference>
<keyword evidence="13" id="KW-0328">Glycosyltransferase</keyword>
<dbReference type="EMBL" id="CP038636">
    <property type="protein sequence ID" value="QBY55746.1"/>
    <property type="molecule type" value="Genomic_DNA"/>
</dbReference>
<dbReference type="PANTHER" id="PTHR11098">
    <property type="entry name" value="NICOTINATE PHOSPHORIBOSYLTRANSFERASE"/>
    <property type="match status" value="1"/>
</dbReference>
<organism evidence="13 14">
    <name type="scientific">Cupriavidus oxalaticus</name>
    <dbReference type="NCBI Taxonomy" id="96344"/>
    <lineage>
        <taxon>Bacteria</taxon>
        <taxon>Pseudomonadati</taxon>
        <taxon>Pseudomonadota</taxon>
        <taxon>Betaproteobacteria</taxon>
        <taxon>Burkholderiales</taxon>
        <taxon>Burkholderiaceae</taxon>
        <taxon>Cupriavidus</taxon>
    </lineage>
</organism>
<keyword evidence="5 9" id="KW-0436">Ligase</keyword>
<evidence type="ECO:0000256" key="7">
    <source>
        <dbReference type="ARBA" id="ARBA00022679"/>
    </source>
</evidence>
<dbReference type="GO" id="GO:0004516">
    <property type="term" value="F:nicotinate phosphoribosyltransferase activity"/>
    <property type="evidence" value="ECO:0007669"/>
    <property type="project" value="UniProtKB-UniRule"/>
</dbReference>
<evidence type="ECO:0000256" key="6">
    <source>
        <dbReference type="ARBA" id="ARBA00022642"/>
    </source>
</evidence>
<dbReference type="NCBIfam" id="NF006696">
    <property type="entry name" value="PRK09243.1-3"/>
    <property type="match status" value="1"/>
</dbReference>
<protein>
    <recommendedName>
        <fullName evidence="3 9">Nicotinate phosphoribosyltransferase</fullName>
        <ecNumber evidence="3 9">6.3.4.21</ecNumber>
    </recommendedName>
</protein>
<dbReference type="KEGG" id="cox:E0W60_32785"/>
<dbReference type="InterPro" id="IPR041525">
    <property type="entry name" value="N/Namide_PRibTrfase"/>
</dbReference>
<name>A0A4P7LHW3_9BURK</name>
<dbReference type="NCBIfam" id="NF009131">
    <property type="entry name" value="PRK12484.1"/>
    <property type="match status" value="1"/>
</dbReference>
<dbReference type="Pfam" id="PF04095">
    <property type="entry name" value="NAPRTase"/>
    <property type="match status" value="1"/>
</dbReference>
<dbReference type="UniPathway" id="UPA00253">
    <property type="reaction ID" value="UER00457"/>
</dbReference>
<dbReference type="SUPFAM" id="SSF51690">
    <property type="entry name" value="Nicotinate/Quinolinate PRTase C-terminal domain-like"/>
    <property type="match status" value="1"/>
</dbReference>
<feature type="domain" description="Nicotinate phosphoribosyltransferase C-terminal" evidence="12">
    <location>
        <begin position="382"/>
        <end position="438"/>
    </location>
</feature>
<dbReference type="Pfam" id="PF17956">
    <property type="entry name" value="NAPRTase_C"/>
    <property type="match status" value="1"/>
</dbReference>
<evidence type="ECO:0000313" key="14">
    <source>
        <dbReference type="Proteomes" id="UP000295294"/>
    </source>
</evidence>